<dbReference type="AlphaFoldDB" id="A0AAD2CHW7"/>
<dbReference type="InterPro" id="IPR022742">
    <property type="entry name" value="Hydrolase_4"/>
</dbReference>
<dbReference type="Proteomes" id="UP001295423">
    <property type="component" value="Unassembled WGS sequence"/>
</dbReference>
<keyword evidence="3" id="KW-1185">Reference proteome</keyword>
<dbReference type="Pfam" id="PF12146">
    <property type="entry name" value="Hydrolase_4"/>
    <property type="match status" value="1"/>
</dbReference>
<accession>A0AAD2CHW7</accession>
<reference evidence="2" key="1">
    <citation type="submission" date="2023-08" db="EMBL/GenBank/DDBJ databases">
        <authorList>
            <person name="Audoor S."/>
            <person name="Bilcke G."/>
        </authorList>
    </citation>
    <scope>NUCLEOTIDE SEQUENCE</scope>
</reference>
<evidence type="ECO:0000313" key="3">
    <source>
        <dbReference type="Proteomes" id="UP001295423"/>
    </source>
</evidence>
<evidence type="ECO:0000259" key="1">
    <source>
        <dbReference type="Pfam" id="PF12146"/>
    </source>
</evidence>
<sequence length="522" mass="58330">MTKTIVEALTVKNPGEVAGDDVDPPEVLDTIPVYKEFFAEHEKFQRIHVHLVGLRVRDPSEDSDAGVFKASWFKTPRLTVETYGEDTGSTDYFPVGKHSTLKSQTKKGPTPVWDVKLVVIGKKETTEGIKISVSGKKDQYSFDSPASEFPAIGEDWKELVHTPAEDDATNVDFVYKVCISDCAERTVSQEDVANFLQSTDTVEYSEAVIDADKDADKAVLQIWKHKEPAKKAVLWHLGRNDCFMHPHVANPLFIDNGYDIYVLNYSANGLCNRFGFVDDPNLRSHNNIKDFNLYLSQIEKSIEMMKDGTSYDKVIGYAHSTGGPVLINYLLERGDDAFDGFIFNAPFLEWGSMNFGGSQLIEDMTLFLLNNHPDPDKKWGTASTPEELKETPVVYKDTEVVVSAWSAKLWSSFFFDWRSRPLHNVATTTGFAGGVSKVHKKLVKRAKKHHYATLKPLIVLSSRGDDVLQSNETLTFVDGVGPARVEIELGYNSHDVFLSSEVDGVGMAVNFIKSWMDAKGFA</sequence>
<dbReference type="SUPFAM" id="SSF53474">
    <property type="entry name" value="alpha/beta-Hydrolases"/>
    <property type="match status" value="1"/>
</dbReference>
<protein>
    <recommendedName>
        <fullName evidence="1">Serine aminopeptidase S33 domain-containing protein</fullName>
    </recommendedName>
</protein>
<comment type="caution">
    <text evidence="2">The sequence shown here is derived from an EMBL/GenBank/DDBJ whole genome shotgun (WGS) entry which is preliminary data.</text>
</comment>
<dbReference type="EMBL" id="CAKOGP040000435">
    <property type="protein sequence ID" value="CAJ1935005.1"/>
    <property type="molecule type" value="Genomic_DNA"/>
</dbReference>
<feature type="domain" description="Serine aminopeptidase S33" evidence="1">
    <location>
        <begin position="284"/>
        <end position="488"/>
    </location>
</feature>
<dbReference type="InterPro" id="IPR029058">
    <property type="entry name" value="AB_hydrolase_fold"/>
</dbReference>
<name>A0AAD2CHW7_9STRA</name>
<organism evidence="2 3">
    <name type="scientific">Cylindrotheca closterium</name>
    <dbReference type="NCBI Taxonomy" id="2856"/>
    <lineage>
        <taxon>Eukaryota</taxon>
        <taxon>Sar</taxon>
        <taxon>Stramenopiles</taxon>
        <taxon>Ochrophyta</taxon>
        <taxon>Bacillariophyta</taxon>
        <taxon>Bacillariophyceae</taxon>
        <taxon>Bacillariophycidae</taxon>
        <taxon>Bacillariales</taxon>
        <taxon>Bacillariaceae</taxon>
        <taxon>Cylindrotheca</taxon>
    </lineage>
</organism>
<evidence type="ECO:0000313" key="2">
    <source>
        <dbReference type="EMBL" id="CAJ1935005.1"/>
    </source>
</evidence>
<dbReference type="Gene3D" id="3.40.50.1820">
    <property type="entry name" value="alpha/beta hydrolase"/>
    <property type="match status" value="1"/>
</dbReference>
<proteinExistence type="predicted"/>
<gene>
    <name evidence="2" type="ORF">CYCCA115_LOCUS4342</name>
</gene>